<keyword evidence="8" id="KW-1185">Reference proteome</keyword>
<dbReference type="InterPro" id="IPR001123">
    <property type="entry name" value="LeuE-type"/>
</dbReference>
<dbReference type="GO" id="GO:0005886">
    <property type="term" value="C:plasma membrane"/>
    <property type="evidence" value="ECO:0007669"/>
    <property type="project" value="UniProtKB-SubCell"/>
</dbReference>
<feature type="transmembrane region" description="Helical" evidence="6">
    <location>
        <begin position="112"/>
        <end position="138"/>
    </location>
</feature>
<protein>
    <submittedName>
        <fullName evidence="7">Threonine/homoserine/homoserine lactone efflux protein</fullName>
    </submittedName>
</protein>
<reference evidence="8" key="1">
    <citation type="submission" date="2016-10" db="EMBL/GenBank/DDBJ databases">
        <authorList>
            <person name="Varghese N."/>
            <person name="Submissions S."/>
        </authorList>
    </citation>
    <scope>NUCLEOTIDE SEQUENCE [LARGE SCALE GENOMIC DNA]</scope>
    <source>
        <strain evidence="8">CGMCC 1.10825</strain>
    </source>
</reference>
<feature type="transmembrane region" description="Helical" evidence="6">
    <location>
        <begin position="150"/>
        <end position="174"/>
    </location>
</feature>
<name>A0A1H6LX11_9FLAO</name>
<dbReference type="GO" id="GO:0015171">
    <property type="term" value="F:amino acid transmembrane transporter activity"/>
    <property type="evidence" value="ECO:0007669"/>
    <property type="project" value="TreeGrafter"/>
</dbReference>
<evidence type="ECO:0000256" key="1">
    <source>
        <dbReference type="ARBA" id="ARBA00004651"/>
    </source>
</evidence>
<comment type="subcellular location">
    <subcellularLocation>
        <location evidence="1">Cell membrane</location>
        <topology evidence="1">Multi-pass membrane protein</topology>
    </subcellularLocation>
</comment>
<evidence type="ECO:0000256" key="6">
    <source>
        <dbReference type="SAM" id="Phobius"/>
    </source>
</evidence>
<dbReference type="PANTHER" id="PTHR30086">
    <property type="entry name" value="ARGININE EXPORTER PROTEIN ARGO"/>
    <property type="match status" value="1"/>
</dbReference>
<organism evidence="7 8">
    <name type="scientific">Paenimyroides marinum</name>
    <dbReference type="NCBI Taxonomy" id="1159016"/>
    <lineage>
        <taxon>Bacteria</taxon>
        <taxon>Pseudomonadati</taxon>
        <taxon>Bacteroidota</taxon>
        <taxon>Flavobacteriia</taxon>
        <taxon>Flavobacteriales</taxon>
        <taxon>Flavobacteriaceae</taxon>
        <taxon>Paenimyroides</taxon>
    </lineage>
</organism>
<keyword evidence="5 6" id="KW-0472">Membrane</keyword>
<evidence type="ECO:0000256" key="3">
    <source>
        <dbReference type="ARBA" id="ARBA00022692"/>
    </source>
</evidence>
<dbReference type="Proteomes" id="UP000199634">
    <property type="component" value="Unassembled WGS sequence"/>
</dbReference>
<dbReference type="EMBL" id="FNXE01000028">
    <property type="protein sequence ID" value="SEH89424.1"/>
    <property type="molecule type" value="Genomic_DNA"/>
</dbReference>
<evidence type="ECO:0000256" key="2">
    <source>
        <dbReference type="ARBA" id="ARBA00022475"/>
    </source>
</evidence>
<dbReference type="PIRSF" id="PIRSF006324">
    <property type="entry name" value="LeuE"/>
    <property type="match status" value="1"/>
</dbReference>
<dbReference type="RefSeq" id="WP_091099861.1">
    <property type="nucleotide sequence ID" value="NZ_FNXE01000028.1"/>
</dbReference>
<evidence type="ECO:0000256" key="4">
    <source>
        <dbReference type="ARBA" id="ARBA00022989"/>
    </source>
</evidence>
<proteinExistence type="predicted"/>
<gene>
    <name evidence="7" type="ORF">SAMN02927937_01987</name>
</gene>
<dbReference type="OrthoDB" id="9784202at2"/>
<dbReference type="AlphaFoldDB" id="A0A1H6LX11"/>
<feature type="transmembrane region" description="Helical" evidence="6">
    <location>
        <begin position="186"/>
        <end position="204"/>
    </location>
</feature>
<accession>A0A1H6LX11</accession>
<sequence>MTIETVISFFFASLALTIAPGPDVMYVLSTSIAKGKNYGISADIGLSSGLLFHTTLLAFGISAIIIKSPMLFKGIKIFGALYLLWLAYSVFKSEASFQLKSQKITIDKPWKNIFKGLLMNILNPKVMLFFLALFPTFINSKAGNIKLQVYTLGIISFVQAFTVFCLYAVLAASLTKFLRESTTFNLILKWLQIVVFVILAVLMLI</sequence>
<dbReference type="PANTHER" id="PTHR30086:SF20">
    <property type="entry name" value="ARGININE EXPORTER PROTEIN ARGO-RELATED"/>
    <property type="match status" value="1"/>
</dbReference>
<feature type="transmembrane region" description="Helical" evidence="6">
    <location>
        <begin position="6"/>
        <end position="28"/>
    </location>
</feature>
<feature type="transmembrane region" description="Helical" evidence="6">
    <location>
        <begin position="40"/>
        <end position="65"/>
    </location>
</feature>
<dbReference type="STRING" id="1159016.SAMN02927937_01987"/>
<keyword evidence="4 6" id="KW-1133">Transmembrane helix</keyword>
<dbReference type="Pfam" id="PF01810">
    <property type="entry name" value="LysE"/>
    <property type="match status" value="1"/>
</dbReference>
<keyword evidence="3 6" id="KW-0812">Transmembrane</keyword>
<evidence type="ECO:0000313" key="8">
    <source>
        <dbReference type="Proteomes" id="UP000199634"/>
    </source>
</evidence>
<evidence type="ECO:0000256" key="5">
    <source>
        <dbReference type="ARBA" id="ARBA00023136"/>
    </source>
</evidence>
<evidence type="ECO:0000313" key="7">
    <source>
        <dbReference type="EMBL" id="SEH89424.1"/>
    </source>
</evidence>
<keyword evidence="2" id="KW-1003">Cell membrane</keyword>